<dbReference type="SUPFAM" id="SSF52540">
    <property type="entry name" value="P-loop containing nucleoside triphosphate hydrolases"/>
    <property type="match status" value="1"/>
</dbReference>
<protein>
    <submittedName>
        <fullName evidence="4">Sulfotransferase domain-containing protein</fullName>
    </submittedName>
</protein>
<organism evidence="4 5">
    <name type="scientific">Gomphosphaeria aponina SAG 52.96 = DSM 107014</name>
    <dbReference type="NCBI Taxonomy" id="1521640"/>
    <lineage>
        <taxon>Bacteria</taxon>
        <taxon>Bacillati</taxon>
        <taxon>Cyanobacteriota</taxon>
        <taxon>Cyanophyceae</taxon>
        <taxon>Oscillatoriophycideae</taxon>
        <taxon>Chroococcales</taxon>
        <taxon>Gomphosphaeriaceae</taxon>
        <taxon>Gomphosphaeria</taxon>
    </lineage>
</organism>
<dbReference type="Proteomes" id="UP000767446">
    <property type="component" value="Unassembled WGS sequence"/>
</dbReference>
<evidence type="ECO:0000259" key="3">
    <source>
        <dbReference type="Pfam" id="PF00685"/>
    </source>
</evidence>
<keyword evidence="2" id="KW-0808">Transferase</keyword>
<dbReference type="InterPro" id="IPR000863">
    <property type="entry name" value="Sulfotransferase_dom"/>
</dbReference>
<evidence type="ECO:0000256" key="2">
    <source>
        <dbReference type="ARBA" id="ARBA00022679"/>
    </source>
</evidence>
<dbReference type="AlphaFoldDB" id="A0A941JMH8"/>
<dbReference type="InterPro" id="IPR027417">
    <property type="entry name" value="P-loop_NTPase"/>
</dbReference>
<sequence>MESLVSEKENPFVDTENKKIIVHCCYHKVGTVWFRKLLGRIGREYGLNFQVEKGRRPYKIKEQTEIFMQSHSNVEPSKLPPYRGSHVVRDPRDVVISGYFYHLWTKESWVHKPKKKYGGISYQEYLKSVDKETGLMEEIKRAATKYIKDMGQWNYKNPNFIEVKYEDLIRDEQSVFTKIFNHYGFNEKAIEKSLEIAEQLSFQNVARRKLGETKEKSHLRSGQPGEWQYIFNEQHKGYFKQMCGKVLVKLGYEKNNDW</sequence>
<dbReference type="PANTHER" id="PTHR11783">
    <property type="entry name" value="SULFOTRANSFERASE SULT"/>
    <property type="match status" value="1"/>
</dbReference>
<evidence type="ECO:0000256" key="1">
    <source>
        <dbReference type="ARBA" id="ARBA00005771"/>
    </source>
</evidence>
<comment type="caution">
    <text evidence="4">The sequence shown here is derived from an EMBL/GenBank/DDBJ whole genome shotgun (WGS) entry which is preliminary data.</text>
</comment>
<accession>A0A941JMH8</accession>
<reference evidence="4" key="1">
    <citation type="submission" date="2021-02" db="EMBL/GenBank/DDBJ databases">
        <title>Metagenome analyses of Stigonema ocellatum DSM 106950, Chlorogloea purpurea SAG 13.99 and Gomphosphaeria aponina DSM 107014.</title>
        <authorList>
            <person name="Marter P."/>
            <person name="Huang S."/>
        </authorList>
    </citation>
    <scope>NUCLEOTIDE SEQUENCE</scope>
    <source>
        <strain evidence="4">JP213</strain>
    </source>
</reference>
<proteinExistence type="inferred from homology"/>
<evidence type="ECO:0000313" key="4">
    <source>
        <dbReference type="EMBL" id="MBR8828224.1"/>
    </source>
</evidence>
<comment type="similarity">
    <text evidence="1">Belongs to the sulfotransferase 1 family.</text>
</comment>
<dbReference type="EMBL" id="JADQBC010000060">
    <property type="protein sequence ID" value="MBR8828224.1"/>
    <property type="molecule type" value="Genomic_DNA"/>
</dbReference>
<gene>
    <name evidence="4" type="ORF">DSM107014_10060</name>
</gene>
<dbReference type="GO" id="GO:0008146">
    <property type="term" value="F:sulfotransferase activity"/>
    <property type="evidence" value="ECO:0007669"/>
    <property type="project" value="InterPro"/>
</dbReference>
<name>A0A941JMH8_9CHRO</name>
<feature type="domain" description="Sulfotransferase" evidence="3">
    <location>
        <begin position="86"/>
        <end position="248"/>
    </location>
</feature>
<evidence type="ECO:0000313" key="5">
    <source>
        <dbReference type="Proteomes" id="UP000767446"/>
    </source>
</evidence>
<dbReference type="Pfam" id="PF00685">
    <property type="entry name" value="Sulfotransfer_1"/>
    <property type="match status" value="1"/>
</dbReference>
<dbReference type="Gene3D" id="3.40.50.300">
    <property type="entry name" value="P-loop containing nucleotide triphosphate hydrolases"/>
    <property type="match status" value="1"/>
</dbReference>